<reference evidence="3 4" key="2">
    <citation type="submission" date="2024-01" db="EMBL/GenBank/DDBJ databases">
        <title>Comparative genomics of Cryptococcus and Kwoniella reveals pathogenesis evolution and contrasting modes of karyotype evolution via chromosome fusion or intercentromeric recombination.</title>
        <authorList>
            <person name="Coelho M.A."/>
            <person name="David-Palma M."/>
            <person name="Shea T."/>
            <person name="Bowers K."/>
            <person name="Mcginley-Smith S."/>
            <person name="Mohammad A.W."/>
            <person name="Gnirke A."/>
            <person name="Yurkov A.M."/>
            <person name="Nowrousian M."/>
            <person name="Sun S."/>
            <person name="Cuomo C.A."/>
            <person name="Heitman J."/>
        </authorList>
    </citation>
    <scope>NUCLEOTIDE SEQUENCE [LARGE SCALE GENOMIC DNA]</scope>
    <source>
        <strain evidence="3 4">IND107</strain>
    </source>
</reference>
<evidence type="ECO:0000313" key="3">
    <source>
        <dbReference type="EMBL" id="KAL0252883.1"/>
    </source>
</evidence>
<dbReference type="PANTHER" id="PTHR21052:SF0">
    <property type="entry name" value="ALPHA-KETOGLUTARATE-DEPENDENT DIOXYGENASE ALKB HOMOLOG 7, MITOCHONDRIAL"/>
    <property type="match status" value="1"/>
</dbReference>
<dbReference type="InterPro" id="IPR032870">
    <property type="entry name" value="ALKBH7-like"/>
</dbReference>
<proteinExistence type="predicted"/>
<dbReference type="Proteomes" id="UP000054399">
    <property type="component" value="Unassembled WGS sequence"/>
</dbReference>
<dbReference type="Gene3D" id="2.60.120.590">
    <property type="entry name" value="Alpha-ketoglutarate-dependent dioxygenase AlkB-like"/>
    <property type="match status" value="1"/>
</dbReference>
<dbReference type="PANTHER" id="PTHR21052">
    <property type="entry name" value="SPERMATOGENESIS ASSOCIATED 11-RELATED"/>
    <property type="match status" value="1"/>
</dbReference>
<feature type="domain" description="Alpha-ketoglutarate-dependent dioxygenase AlkB-like" evidence="2">
    <location>
        <begin position="193"/>
        <end position="289"/>
    </location>
</feature>
<dbReference type="RefSeq" id="XP_066615603.1">
    <property type="nucleotide sequence ID" value="XM_066756826.1"/>
</dbReference>
<comment type="caution">
    <text evidence="3">The sequence shown here is derived from an EMBL/GenBank/DDBJ whole genome shotgun (WGS) entry which is preliminary data.</text>
</comment>
<dbReference type="EMBL" id="ATAM02000003">
    <property type="protein sequence ID" value="KAL0252883.1"/>
    <property type="molecule type" value="Genomic_DNA"/>
</dbReference>
<keyword evidence="4" id="KW-1185">Reference proteome</keyword>
<dbReference type="InterPro" id="IPR027450">
    <property type="entry name" value="AlkB-like"/>
</dbReference>
<feature type="region of interest" description="Disordered" evidence="1">
    <location>
        <begin position="78"/>
        <end position="98"/>
    </location>
</feature>
<dbReference type="GeneID" id="91989133"/>
<dbReference type="InterPro" id="IPR037151">
    <property type="entry name" value="AlkB-like_sf"/>
</dbReference>
<organism evidence="3 4">
    <name type="scientific">Cryptococcus tetragattii IND107</name>
    <dbReference type="NCBI Taxonomy" id="1296105"/>
    <lineage>
        <taxon>Eukaryota</taxon>
        <taxon>Fungi</taxon>
        <taxon>Dikarya</taxon>
        <taxon>Basidiomycota</taxon>
        <taxon>Agaricomycotina</taxon>
        <taxon>Tremellomycetes</taxon>
        <taxon>Tremellales</taxon>
        <taxon>Cryptococcaceae</taxon>
        <taxon>Cryptococcus</taxon>
        <taxon>Cryptococcus gattii species complex</taxon>
    </lineage>
</organism>
<accession>A0ABR3BWW9</accession>
<protein>
    <recommendedName>
        <fullName evidence="2">Alpha-ketoglutarate-dependent dioxygenase AlkB-like domain-containing protein</fullName>
    </recommendedName>
</protein>
<reference evidence="4" key="1">
    <citation type="submission" date="2015-01" db="EMBL/GenBank/DDBJ databases">
        <title>The Genome Sequence of Cryptococcus gattii MMRL2647.</title>
        <authorList>
            <consortium name="The Broad Institute Genomics Platform"/>
            <person name="Cuomo C."/>
            <person name="Litvintseva A."/>
            <person name="Chen Y."/>
            <person name="Heitman J."/>
            <person name="Sun S."/>
            <person name="Springer D."/>
            <person name="Dromer F."/>
            <person name="Young S."/>
            <person name="Zeng Q."/>
            <person name="Gargeya S."/>
            <person name="Abouelleil A."/>
            <person name="Alvarado L."/>
            <person name="Chapman S.B."/>
            <person name="Gainer-Dewar J."/>
            <person name="Goldberg J."/>
            <person name="Griggs A."/>
            <person name="Gujja S."/>
            <person name="Hansen M."/>
            <person name="Howarth C."/>
            <person name="Imamovic A."/>
            <person name="Larimer J."/>
            <person name="Murphy C."/>
            <person name="Naylor J."/>
            <person name="Pearson M."/>
            <person name="Priest M."/>
            <person name="Roberts A."/>
            <person name="Saif S."/>
            <person name="Shea T."/>
            <person name="Sykes S."/>
            <person name="Wortman J."/>
            <person name="Nusbaum C."/>
            <person name="Birren B."/>
        </authorList>
    </citation>
    <scope>NUCLEOTIDE SEQUENCE [LARGE SCALE GENOMIC DNA]</scope>
    <source>
        <strain evidence="4">IND107</strain>
    </source>
</reference>
<evidence type="ECO:0000256" key="1">
    <source>
        <dbReference type="SAM" id="MobiDB-lite"/>
    </source>
</evidence>
<evidence type="ECO:0000313" key="4">
    <source>
        <dbReference type="Proteomes" id="UP000054399"/>
    </source>
</evidence>
<gene>
    <name evidence="3" type="ORF">I308_102275</name>
</gene>
<dbReference type="SUPFAM" id="SSF51197">
    <property type="entry name" value="Clavaminate synthase-like"/>
    <property type="match status" value="1"/>
</dbReference>
<evidence type="ECO:0000259" key="2">
    <source>
        <dbReference type="Pfam" id="PF13532"/>
    </source>
</evidence>
<sequence>MNPLRILKHRLSTTALPPALTLHSHSPLIRPLHPSSSTATPAPTLAKPDDFVLYPNFLNEEEQEVLVMMGLWKLGRSRGGDRRRARRQRGVSAGAGVSDTGASGLQRLFTGEYAFEEGHYDSVIHDYRESLLSTLPSSPHPLLVPTLNRIYALFFSSLPPSPATAIETDTSTVTLPPAGTLTHILHLSPVGTILPHVDNLEASGRVILGVSLGAERTLRLRRKFSDGEGEGERTKEEGWEVRLGSGSVYIQRDSIRYGYEHSILPFDDPSSIWDGKKLEVGHRISIMIRDAPPKPDLLRG</sequence>
<dbReference type="Pfam" id="PF13532">
    <property type="entry name" value="2OG-FeII_Oxy_2"/>
    <property type="match status" value="1"/>
</dbReference>
<name>A0ABR3BWW9_9TREE</name>